<reference evidence="2" key="1">
    <citation type="submission" date="2016-01" db="EMBL/GenBank/DDBJ databases">
        <authorList>
            <person name="Peeters C."/>
        </authorList>
    </citation>
    <scope>NUCLEOTIDE SEQUENCE [LARGE SCALE GENOMIC DNA]</scope>
    <source>
        <strain evidence="2">LMG 29318</strain>
    </source>
</reference>
<dbReference type="AlphaFoldDB" id="A0A158AIN8"/>
<feature type="domain" description="AMP-dependent synthetase/ligase" evidence="1">
    <location>
        <begin position="58"/>
        <end position="439"/>
    </location>
</feature>
<dbReference type="RefSeq" id="WP_061124172.1">
    <property type="nucleotide sequence ID" value="NZ_FCOF02000008.1"/>
</dbReference>
<dbReference type="GO" id="GO:0016405">
    <property type="term" value="F:CoA-ligase activity"/>
    <property type="evidence" value="ECO:0007669"/>
    <property type="project" value="TreeGrafter"/>
</dbReference>
<name>A0A158AIN8_9BURK</name>
<dbReference type="PANTHER" id="PTHR24096:SF420">
    <property type="entry name" value="LONG-CHAIN-FATTY-ACID--COA LIGASE-RELATED"/>
    <property type="match status" value="1"/>
</dbReference>
<evidence type="ECO:0000259" key="1">
    <source>
        <dbReference type="Pfam" id="PF00501"/>
    </source>
</evidence>
<accession>A0A158AIN8</accession>
<dbReference type="EMBL" id="FCOF02000008">
    <property type="protein sequence ID" value="SAK57684.1"/>
    <property type="molecule type" value="Genomic_DNA"/>
</dbReference>
<evidence type="ECO:0000313" key="3">
    <source>
        <dbReference type="Proteomes" id="UP000054870"/>
    </source>
</evidence>
<gene>
    <name evidence="2" type="ORF">AWB75_02256</name>
</gene>
<dbReference type="OrthoDB" id="9766486at2"/>
<keyword evidence="3" id="KW-1185">Reference proteome</keyword>
<dbReference type="Gene3D" id="3.40.50.12780">
    <property type="entry name" value="N-terminal domain of ligase-like"/>
    <property type="match status" value="1"/>
</dbReference>
<dbReference type="InterPro" id="IPR000873">
    <property type="entry name" value="AMP-dep_synth/lig_dom"/>
</dbReference>
<dbReference type="InterPro" id="IPR042099">
    <property type="entry name" value="ANL_N_sf"/>
</dbReference>
<protein>
    <submittedName>
        <fullName evidence="2">Feruloyl-CoA synthase</fullName>
    </submittedName>
</protein>
<dbReference type="Proteomes" id="UP000054870">
    <property type="component" value="Unassembled WGS sequence"/>
</dbReference>
<dbReference type="PANTHER" id="PTHR24096">
    <property type="entry name" value="LONG-CHAIN-FATTY-ACID--COA LIGASE"/>
    <property type="match status" value="1"/>
</dbReference>
<dbReference type="SUPFAM" id="SSF56801">
    <property type="entry name" value="Acetyl-CoA synthetase-like"/>
    <property type="match status" value="1"/>
</dbReference>
<organism evidence="2 3">
    <name type="scientific">Caballeronia catudaia</name>
    <dbReference type="NCBI Taxonomy" id="1777136"/>
    <lineage>
        <taxon>Bacteria</taxon>
        <taxon>Pseudomonadati</taxon>
        <taxon>Pseudomonadota</taxon>
        <taxon>Betaproteobacteria</taxon>
        <taxon>Burkholderiales</taxon>
        <taxon>Burkholderiaceae</taxon>
        <taxon>Caballeronia</taxon>
    </lineage>
</organism>
<dbReference type="PROSITE" id="PS00455">
    <property type="entry name" value="AMP_BINDING"/>
    <property type="match status" value="1"/>
</dbReference>
<sequence>MSTLEASGKVAPSYRPVRFPERKTLVERRADGTLILRSARALPRIEQRSFADFVPLWAVNRGDTPAFCERDANGEWRSLSYSELWRQVRAVAGALLEMGLNARRPLILLSGNSIEQAVVLLAAEYVGIPTAPVSPPYALMSKDFARLKAICGMVPPGAIFVQSATPYARALAALEIESVPVIAVDGAQQEHFAWQALIRGPLDESTLRAIDRAHAAVRSEDTARVLFTSGSTGLPKGVRLTYGNFSAVAAYFSDSFAWLHETQPVFLDWLPWHHGLGGVLNFGRAVQFGATHYIDDGRPVPGMIERTVRNLREVSSTILTTVPSAWAVLATELERDPNLAQSVLSNASFFGYGGASLPTEVWKRIQTIAEQTIGERIMFCTGLASTETTGMGTHCSWATDTPGNIGTPVPGSEVKLLPLEGGDGRYEFRMRGPNVFGGYVGQPELTAAAFDEEGFFRFGDAVRLADPADPAQGMIFAGRTAEDFKLANGTWVRTGALRLALIDCCAPLLSDAVICGHDRDHLAALAWPNVAACRRIAPELESLDANVLVTHPLVVAELSRRLAQQKAGGATLVIEKLMLMAEPPSLDANEIADKGYVNQATTRARRAHLIEALYHPDPVSHVACIGASSRHAKN</sequence>
<evidence type="ECO:0000313" key="2">
    <source>
        <dbReference type="EMBL" id="SAK57684.1"/>
    </source>
</evidence>
<proteinExistence type="predicted"/>
<dbReference type="Pfam" id="PF00501">
    <property type="entry name" value="AMP-binding"/>
    <property type="match status" value="1"/>
</dbReference>
<dbReference type="InterPro" id="IPR020845">
    <property type="entry name" value="AMP-binding_CS"/>
</dbReference>
<comment type="caution">
    <text evidence="2">The sequence shown here is derived from an EMBL/GenBank/DDBJ whole genome shotgun (WGS) entry which is preliminary data.</text>
</comment>